<dbReference type="HOGENOM" id="CLU_2850544_0_0_1"/>
<keyword evidence="2" id="KW-1185">Reference proteome</keyword>
<proteinExistence type="predicted"/>
<dbReference type="Proteomes" id="UP000054018">
    <property type="component" value="Unassembled WGS sequence"/>
</dbReference>
<gene>
    <name evidence="1" type="ORF">PISMIDRAFT_684139</name>
</gene>
<accession>A0A0C9YPD1</accession>
<dbReference type="EMBL" id="KN833804">
    <property type="protein sequence ID" value="KIK18476.1"/>
    <property type="molecule type" value="Genomic_DNA"/>
</dbReference>
<sequence length="65" mass="7490">MASQRMQLTRALYHKICKHDNLWKAGQSRFGTAKNGNFFGDVAEVFHAHRLSVQQLTKAMTWIGR</sequence>
<reference evidence="1 2" key="1">
    <citation type="submission" date="2014-04" db="EMBL/GenBank/DDBJ databases">
        <authorList>
            <consortium name="DOE Joint Genome Institute"/>
            <person name="Kuo A."/>
            <person name="Kohler A."/>
            <person name="Costa M.D."/>
            <person name="Nagy L.G."/>
            <person name="Floudas D."/>
            <person name="Copeland A."/>
            <person name="Barry K.W."/>
            <person name="Cichocki N."/>
            <person name="Veneault-Fourrey C."/>
            <person name="LaButti K."/>
            <person name="Lindquist E.A."/>
            <person name="Lipzen A."/>
            <person name="Lundell T."/>
            <person name="Morin E."/>
            <person name="Murat C."/>
            <person name="Sun H."/>
            <person name="Tunlid A."/>
            <person name="Henrissat B."/>
            <person name="Grigoriev I.V."/>
            <person name="Hibbett D.S."/>
            <person name="Martin F."/>
            <person name="Nordberg H.P."/>
            <person name="Cantor M.N."/>
            <person name="Hua S.X."/>
        </authorList>
    </citation>
    <scope>NUCLEOTIDE SEQUENCE [LARGE SCALE GENOMIC DNA]</scope>
    <source>
        <strain evidence="1 2">441</strain>
    </source>
</reference>
<evidence type="ECO:0000313" key="1">
    <source>
        <dbReference type="EMBL" id="KIK18476.1"/>
    </source>
</evidence>
<name>A0A0C9YPD1_9AGAM</name>
<protein>
    <submittedName>
        <fullName evidence="1">Unplaced genomic scaffold scaffold_120, whole genome shotgun sequence</fullName>
    </submittedName>
</protein>
<evidence type="ECO:0000313" key="2">
    <source>
        <dbReference type="Proteomes" id="UP000054018"/>
    </source>
</evidence>
<organism evidence="1 2">
    <name type="scientific">Pisolithus microcarpus 441</name>
    <dbReference type="NCBI Taxonomy" id="765257"/>
    <lineage>
        <taxon>Eukaryota</taxon>
        <taxon>Fungi</taxon>
        <taxon>Dikarya</taxon>
        <taxon>Basidiomycota</taxon>
        <taxon>Agaricomycotina</taxon>
        <taxon>Agaricomycetes</taxon>
        <taxon>Agaricomycetidae</taxon>
        <taxon>Boletales</taxon>
        <taxon>Sclerodermatineae</taxon>
        <taxon>Pisolithaceae</taxon>
        <taxon>Pisolithus</taxon>
    </lineage>
</organism>
<reference evidence="2" key="2">
    <citation type="submission" date="2015-01" db="EMBL/GenBank/DDBJ databases">
        <title>Evolutionary Origins and Diversification of the Mycorrhizal Mutualists.</title>
        <authorList>
            <consortium name="DOE Joint Genome Institute"/>
            <consortium name="Mycorrhizal Genomics Consortium"/>
            <person name="Kohler A."/>
            <person name="Kuo A."/>
            <person name="Nagy L.G."/>
            <person name="Floudas D."/>
            <person name="Copeland A."/>
            <person name="Barry K.W."/>
            <person name="Cichocki N."/>
            <person name="Veneault-Fourrey C."/>
            <person name="LaButti K."/>
            <person name="Lindquist E.A."/>
            <person name="Lipzen A."/>
            <person name="Lundell T."/>
            <person name="Morin E."/>
            <person name="Murat C."/>
            <person name="Riley R."/>
            <person name="Ohm R."/>
            <person name="Sun H."/>
            <person name="Tunlid A."/>
            <person name="Henrissat B."/>
            <person name="Grigoriev I.V."/>
            <person name="Hibbett D.S."/>
            <person name="Martin F."/>
        </authorList>
    </citation>
    <scope>NUCLEOTIDE SEQUENCE [LARGE SCALE GENOMIC DNA]</scope>
    <source>
        <strain evidence="2">441</strain>
    </source>
</reference>
<dbReference type="AlphaFoldDB" id="A0A0C9YPD1"/>